<keyword evidence="2" id="KW-1185">Reference proteome</keyword>
<reference evidence="1" key="3">
    <citation type="journal article" date="2017" name="Nature">
        <title>Genome sequence of the progenitor of the wheat D genome Aegilops tauschii.</title>
        <authorList>
            <person name="Luo M.C."/>
            <person name="Gu Y.Q."/>
            <person name="Puiu D."/>
            <person name="Wang H."/>
            <person name="Twardziok S.O."/>
            <person name="Deal K.R."/>
            <person name="Huo N."/>
            <person name="Zhu T."/>
            <person name="Wang L."/>
            <person name="Wang Y."/>
            <person name="McGuire P.E."/>
            <person name="Liu S."/>
            <person name="Long H."/>
            <person name="Ramasamy R.K."/>
            <person name="Rodriguez J.C."/>
            <person name="Van S.L."/>
            <person name="Yuan L."/>
            <person name="Wang Z."/>
            <person name="Xia Z."/>
            <person name="Xiao L."/>
            <person name="Anderson O.D."/>
            <person name="Ouyang S."/>
            <person name="Liang Y."/>
            <person name="Zimin A.V."/>
            <person name="Pertea G."/>
            <person name="Qi P."/>
            <person name="Bennetzen J.L."/>
            <person name="Dai X."/>
            <person name="Dawson M.W."/>
            <person name="Muller H.G."/>
            <person name="Kugler K."/>
            <person name="Rivarola-Duarte L."/>
            <person name="Spannagl M."/>
            <person name="Mayer K.F.X."/>
            <person name="Lu F.H."/>
            <person name="Bevan M.W."/>
            <person name="Leroy P."/>
            <person name="Li P."/>
            <person name="You F.M."/>
            <person name="Sun Q."/>
            <person name="Liu Z."/>
            <person name="Lyons E."/>
            <person name="Wicker T."/>
            <person name="Salzberg S.L."/>
            <person name="Devos K.M."/>
            <person name="Dvorak J."/>
        </authorList>
    </citation>
    <scope>NUCLEOTIDE SEQUENCE [LARGE SCALE GENOMIC DNA]</scope>
    <source>
        <strain evidence="1">cv. AL8/78</strain>
    </source>
</reference>
<reference evidence="1" key="4">
    <citation type="submission" date="2019-03" db="UniProtKB">
        <authorList>
            <consortium name="EnsemblPlants"/>
        </authorList>
    </citation>
    <scope>IDENTIFICATION</scope>
</reference>
<sequence length="53" mass="6102">MKWPISLPGMHLFISAVRSTTTDYTTHIIDQMKQEHHNYRGRGGSRAPHQLAK</sequence>
<reference evidence="2" key="2">
    <citation type="journal article" date="2017" name="Nat. Plants">
        <title>The Aegilops tauschii genome reveals multiple impacts of transposons.</title>
        <authorList>
            <person name="Zhao G."/>
            <person name="Zou C."/>
            <person name="Li K."/>
            <person name="Wang K."/>
            <person name="Li T."/>
            <person name="Gao L."/>
            <person name="Zhang X."/>
            <person name="Wang H."/>
            <person name="Yang Z."/>
            <person name="Liu X."/>
            <person name="Jiang W."/>
            <person name="Mao L."/>
            <person name="Kong X."/>
            <person name="Jiao Y."/>
            <person name="Jia J."/>
        </authorList>
    </citation>
    <scope>NUCLEOTIDE SEQUENCE [LARGE SCALE GENOMIC DNA]</scope>
    <source>
        <strain evidence="2">cv. AL8/78</strain>
    </source>
</reference>
<organism evidence="1 2">
    <name type="scientific">Aegilops tauschii subsp. strangulata</name>
    <name type="common">Goatgrass</name>
    <dbReference type="NCBI Taxonomy" id="200361"/>
    <lineage>
        <taxon>Eukaryota</taxon>
        <taxon>Viridiplantae</taxon>
        <taxon>Streptophyta</taxon>
        <taxon>Embryophyta</taxon>
        <taxon>Tracheophyta</taxon>
        <taxon>Spermatophyta</taxon>
        <taxon>Magnoliopsida</taxon>
        <taxon>Liliopsida</taxon>
        <taxon>Poales</taxon>
        <taxon>Poaceae</taxon>
        <taxon>BOP clade</taxon>
        <taxon>Pooideae</taxon>
        <taxon>Triticodae</taxon>
        <taxon>Triticeae</taxon>
        <taxon>Triticinae</taxon>
        <taxon>Aegilops</taxon>
    </lineage>
</organism>
<evidence type="ECO:0000313" key="2">
    <source>
        <dbReference type="Proteomes" id="UP000015105"/>
    </source>
</evidence>
<name>A0A453LDI4_AEGTS</name>
<dbReference type="Proteomes" id="UP000015105">
    <property type="component" value="Chromosome 5D"/>
</dbReference>
<dbReference type="AlphaFoldDB" id="A0A453LDI4"/>
<evidence type="ECO:0000313" key="1">
    <source>
        <dbReference type="EnsemblPlants" id="AET5Gv20725400.1"/>
    </source>
</evidence>
<reference evidence="1" key="5">
    <citation type="journal article" date="2021" name="G3 (Bethesda)">
        <title>Aegilops tauschii genome assembly Aet v5.0 features greater sequence contiguity and improved annotation.</title>
        <authorList>
            <person name="Wang L."/>
            <person name="Zhu T."/>
            <person name="Rodriguez J.C."/>
            <person name="Deal K.R."/>
            <person name="Dubcovsky J."/>
            <person name="McGuire P.E."/>
            <person name="Lux T."/>
            <person name="Spannagl M."/>
            <person name="Mayer K.F.X."/>
            <person name="Baldrich P."/>
            <person name="Meyers B.C."/>
            <person name="Huo N."/>
            <person name="Gu Y.Q."/>
            <person name="Zhou H."/>
            <person name="Devos K.M."/>
            <person name="Bennetzen J.L."/>
            <person name="Unver T."/>
            <person name="Budak H."/>
            <person name="Gulick P.J."/>
            <person name="Galiba G."/>
            <person name="Kalapos B."/>
            <person name="Nelson D.R."/>
            <person name="Li P."/>
            <person name="You F.M."/>
            <person name="Luo M.C."/>
            <person name="Dvorak J."/>
        </authorList>
    </citation>
    <scope>NUCLEOTIDE SEQUENCE [LARGE SCALE GENOMIC DNA]</scope>
    <source>
        <strain evidence="1">cv. AL8/78</strain>
    </source>
</reference>
<accession>A0A453LDI4</accession>
<dbReference type="Gramene" id="AET5Gv20725400.1">
    <property type="protein sequence ID" value="AET5Gv20725400.1"/>
    <property type="gene ID" value="AET5Gv20725400"/>
</dbReference>
<dbReference type="EnsemblPlants" id="AET5Gv20725400.1">
    <property type="protein sequence ID" value="AET5Gv20725400.1"/>
    <property type="gene ID" value="AET5Gv20725400"/>
</dbReference>
<reference evidence="2" key="1">
    <citation type="journal article" date="2014" name="Science">
        <title>Ancient hybridizations among the ancestral genomes of bread wheat.</title>
        <authorList>
            <consortium name="International Wheat Genome Sequencing Consortium,"/>
            <person name="Marcussen T."/>
            <person name="Sandve S.R."/>
            <person name="Heier L."/>
            <person name="Spannagl M."/>
            <person name="Pfeifer M."/>
            <person name="Jakobsen K.S."/>
            <person name="Wulff B.B."/>
            <person name="Steuernagel B."/>
            <person name="Mayer K.F."/>
            <person name="Olsen O.A."/>
        </authorList>
    </citation>
    <scope>NUCLEOTIDE SEQUENCE [LARGE SCALE GENOMIC DNA]</scope>
    <source>
        <strain evidence="2">cv. AL8/78</strain>
    </source>
</reference>
<protein>
    <submittedName>
        <fullName evidence="1">Uncharacterized protein</fullName>
    </submittedName>
</protein>
<proteinExistence type="predicted"/>